<comment type="caution">
    <text evidence="1">The sequence shown here is derived from an EMBL/GenBank/DDBJ whole genome shotgun (WGS) entry which is preliminary data.</text>
</comment>
<protein>
    <submittedName>
        <fullName evidence="1">Uncharacterized protein</fullName>
    </submittedName>
</protein>
<sequence length="211" mass="23116">MVPAPPVPAGTPSDQRIGACRLPHIRAGLFGSGPEDSVAMDMGISGFTPSFLVGIAAVRQAHGVRLATLAGRRLTGFALVRFVEDGDWFADCPVVMDFDGVQVEICHWKLDELSVGWDTIDTAAAITGWEWFELTPQWSHSDELLEAFVGQELREVALLEWQPAHRDVAAGTVTVEFVFDGGRLRIFNGLDENGIEVGETQPEYVRHTLSR</sequence>
<dbReference type="AlphaFoldDB" id="A0A919GS73"/>
<name>A0A919GS73_9ACTN</name>
<accession>A0A919GS73</accession>
<organism evidence="1 2">
    <name type="scientific">Streptomyces xanthophaeus</name>
    <dbReference type="NCBI Taxonomy" id="67385"/>
    <lineage>
        <taxon>Bacteria</taxon>
        <taxon>Bacillati</taxon>
        <taxon>Actinomycetota</taxon>
        <taxon>Actinomycetes</taxon>
        <taxon>Kitasatosporales</taxon>
        <taxon>Streptomycetaceae</taxon>
        <taxon>Streptomyces</taxon>
    </lineage>
</organism>
<reference evidence="1" key="1">
    <citation type="submission" date="2020-09" db="EMBL/GenBank/DDBJ databases">
        <title>Whole genome shotgun sequence of Streptomyces xanthophaeus NBRC 12829.</title>
        <authorList>
            <person name="Komaki H."/>
            <person name="Tamura T."/>
        </authorList>
    </citation>
    <scope>NUCLEOTIDE SEQUENCE</scope>
    <source>
        <strain evidence="1">NBRC 12829</strain>
    </source>
</reference>
<dbReference type="EMBL" id="BNEE01000002">
    <property type="protein sequence ID" value="GHI82780.1"/>
    <property type="molecule type" value="Genomic_DNA"/>
</dbReference>
<dbReference type="Proteomes" id="UP000600026">
    <property type="component" value="Unassembled WGS sequence"/>
</dbReference>
<evidence type="ECO:0000313" key="2">
    <source>
        <dbReference type="Proteomes" id="UP000600026"/>
    </source>
</evidence>
<keyword evidence="2" id="KW-1185">Reference proteome</keyword>
<evidence type="ECO:0000313" key="1">
    <source>
        <dbReference type="EMBL" id="GHI82780.1"/>
    </source>
</evidence>
<gene>
    <name evidence="1" type="ORF">Sxan_01440</name>
</gene>
<proteinExistence type="predicted"/>